<dbReference type="InterPro" id="IPR007263">
    <property type="entry name" value="DCC1-like"/>
</dbReference>
<gene>
    <name evidence="1" type="ORF">PAECIP111893_02207</name>
</gene>
<accession>A0ABN8GA59</accession>
<dbReference type="InterPro" id="IPR044691">
    <property type="entry name" value="DCC1_Trx"/>
</dbReference>
<reference evidence="1" key="1">
    <citation type="submission" date="2022-01" db="EMBL/GenBank/DDBJ databases">
        <authorList>
            <person name="Criscuolo A."/>
        </authorList>
    </citation>
    <scope>NUCLEOTIDE SEQUENCE</scope>
    <source>
        <strain evidence="1">CIP111893</strain>
    </source>
</reference>
<evidence type="ECO:0008006" key="3">
    <source>
        <dbReference type="Google" id="ProtNLM"/>
    </source>
</evidence>
<dbReference type="EMBL" id="CAKMMF010000010">
    <property type="protein sequence ID" value="CAH1204265.1"/>
    <property type="molecule type" value="Genomic_DNA"/>
</dbReference>
<dbReference type="PANTHER" id="PTHR34290">
    <property type="entry name" value="SI:CH73-390P7.2"/>
    <property type="match status" value="1"/>
</dbReference>
<comment type="caution">
    <text evidence="1">The sequence shown here is derived from an EMBL/GenBank/DDBJ whole genome shotgun (WGS) entry which is preliminary data.</text>
</comment>
<name>A0ABN8GA59_9BACL</name>
<evidence type="ECO:0000313" key="2">
    <source>
        <dbReference type="Proteomes" id="UP000838686"/>
    </source>
</evidence>
<evidence type="ECO:0000313" key="1">
    <source>
        <dbReference type="EMBL" id="CAH1204265.1"/>
    </source>
</evidence>
<dbReference type="Proteomes" id="UP000838686">
    <property type="component" value="Unassembled WGS sequence"/>
</dbReference>
<protein>
    <recommendedName>
        <fullName evidence="3">DCC family thiol-disulfide oxidoreductase YuxK</fullName>
    </recommendedName>
</protein>
<dbReference type="Pfam" id="PF04134">
    <property type="entry name" value="DCC1-like"/>
    <property type="match status" value="1"/>
</dbReference>
<dbReference type="PANTHER" id="PTHR34290:SF2">
    <property type="entry name" value="OS04G0668800 PROTEIN"/>
    <property type="match status" value="1"/>
</dbReference>
<dbReference type="RefSeq" id="WP_236341682.1">
    <property type="nucleotide sequence ID" value="NZ_CAKMMF010000010.1"/>
</dbReference>
<keyword evidence="2" id="KW-1185">Reference proteome</keyword>
<proteinExistence type="predicted"/>
<organism evidence="1 2">
    <name type="scientific">Paenibacillus plantiphilus</name>
    <dbReference type="NCBI Taxonomy" id="2905650"/>
    <lineage>
        <taxon>Bacteria</taxon>
        <taxon>Bacillati</taxon>
        <taxon>Bacillota</taxon>
        <taxon>Bacilli</taxon>
        <taxon>Bacillales</taxon>
        <taxon>Paenibacillaceae</taxon>
        <taxon>Paenibacillus</taxon>
    </lineage>
</organism>
<sequence length="168" mass="18432">MNKMNDRTDFTKGQDPANGAGRIKGEKLYILYDGVCNLCLASVRRMKELPSSAELHDVSIQSLADDGGAAAIPAVASMSQEQLLAKIHVVDMEGNIFAGADGIVRIMRTVRGFQWLAGLYRIPGMGRVANALYRFIASRRYDWFGKTDESCHAGACSLPNHNRPNKTE</sequence>